<dbReference type="Gene3D" id="1.20.120.900">
    <property type="entry name" value="Pex19, mPTS binding domain"/>
    <property type="match status" value="1"/>
</dbReference>
<feature type="compositionally biased region" description="Low complexity" evidence="1">
    <location>
        <begin position="117"/>
        <end position="133"/>
    </location>
</feature>
<reference evidence="3" key="1">
    <citation type="journal article" date="2015" name="Genome Announc.">
        <title>Draft genome sequence of the fungus Penicillium brasilianum MG11.</title>
        <authorList>
            <person name="Horn F."/>
            <person name="Linde J."/>
            <person name="Mattern D.J."/>
            <person name="Walther G."/>
            <person name="Guthke R."/>
            <person name="Brakhage A.A."/>
            <person name="Valiante V."/>
        </authorList>
    </citation>
    <scope>NUCLEOTIDE SEQUENCE [LARGE SCALE GENOMIC DNA]</scope>
    <source>
        <strain evidence="3">MG11</strain>
    </source>
</reference>
<gene>
    <name evidence="2" type="ORF">PMG11_02319</name>
</gene>
<feature type="compositionally biased region" description="Polar residues" evidence="1">
    <location>
        <begin position="33"/>
        <end position="53"/>
    </location>
</feature>
<accession>A0A0F7TKX5</accession>
<feature type="compositionally biased region" description="Low complexity" evidence="1">
    <location>
        <begin position="185"/>
        <end position="201"/>
    </location>
</feature>
<keyword evidence="3" id="KW-1185">Reference proteome</keyword>
<dbReference type="PANTHER" id="PTHR12774:SF2">
    <property type="entry name" value="PEROXISOMAL BIOGENESIS FACTOR 19"/>
    <property type="match status" value="1"/>
</dbReference>
<dbReference type="Proteomes" id="UP000042958">
    <property type="component" value="Unassembled WGS sequence"/>
</dbReference>
<dbReference type="GO" id="GO:0045046">
    <property type="term" value="P:protein import into peroxisome membrane"/>
    <property type="evidence" value="ECO:0007669"/>
    <property type="project" value="TreeGrafter"/>
</dbReference>
<dbReference type="Pfam" id="PF04614">
    <property type="entry name" value="Pex19"/>
    <property type="match status" value="1"/>
</dbReference>
<feature type="region of interest" description="Disordered" evidence="1">
    <location>
        <begin position="346"/>
        <end position="382"/>
    </location>
</feature>
<name>A0A0F7TKX5_PENBI</name>
<dbReference type="AlphaFoldDB" id="A0A0F7TKX5"/>
<feature type="region of interest" description="Disordered" evidence="1">
    <location>
        <begin position="1"/>
        <end position="159"/>
    </location>
</feature>
<feature type="compositionally biased region" description="Low complexity" evidence="1">
    <location>
        <begin position="17"/>
        <end position="30"/>
    </location>
</feature>
<protein>
    <submittedName>
        <fullName evidence="2">Uncharacterized protein</fullName>
    </submittedName>
</protein>
<dbReference type="GO" id="GO:0005778">
    <property type="term" value="C:peroxisomal membrane"/>
    <property type="evidence" value="ECO:0007669"/>
    <property type="project" value="TreeGrafter"/>
</dbReference>
<dbReference type="EMBL" id="CDHK01000002">
    <property type="protein sequence ID" value="CEJ56096.1"/>
    <property type="molecule type" value="Genomic_DNA"/>
</dbReference>
<dbReference type="OrthoDB" id="21292at2759"/>
<proteinExistence type="predicted"/>
<evidence type="ECO:0000313" key="2">
    <source>
        <dbReference type="EMBL" id="CEJ56096.1"/>
    </source>
</evidence>
<evidence type="ECO:0000256" key="1">
    <source>
        <dbReference type="SAM" id="MobiDB-lite"/>
    </source>
</evidence>
<organism evidence="2 3">
    <name type="scientific">Penicillium brasilianum</name>
    <dbReference type="NCBI Taxonomy" id="104259"/>
    <lineage>
        <taxon>Eukaryota</taxon>
        <taxon>Fungi</taxon>
        <taxon>Dikarya</taxon>
        <taxon>Ascomycota</taxon>
        <taxon>Pezizomycotina</taxon>
        <taxon>Eurotiomycetes</taxon>
        <taxon>Eurotiomycetidae</taxon>
        <taxon>Eurotiales</taxon>
        <taxon>Aspergillaceae</taxon>
        <taxon>Penicillium</taxon>
    </lineage>
</organism>
<feature type="compositionally biased region" description="Acidic residues" evidence="1">
    <location>
        <begin position="55"/>
        <end position="72"/>
    </location>
</feature>
<dbReference type="GO" id="GO:0033328">
    <property type="term" value="F:peroxisome membrane targeting sequence binding"/>
    <property type="evidence" value="ECO:0007669"/>
    <property type="project" value="TreeGrafter"/>
</dbReference>
<feature type="compositionally biased region" description="Low complexity" evidence="1">
    <location>
        <begin position="77"/>
        <end position="90"/>
    </location>
</feature>
<evidence type="ECO:0000313" key="3">
    <source>
        <dbReference type="Proteomes" id="UP000042958"/>
    </source>
</evidence>
<dbReference type="InterPro" id="IPR038322">
    <property type="entry name" value="Pex19_C_sf"/>
</dbReference>
<dbReference type="PANTHER" id="PTHR12774">
    <property type="entry name" value="PEROXISOMAL BIOGENESIS FACTOR 19"/>
    <property type="match status" value="1"/>
</dbReference>
<feature type="region of interest" description="Disordered" evidence="1">
    <location>
        <begin position="174"/>
        <end position="206"/>
    </location>
</feature>
<sequence>MANPASGSGDHPREETPAATPTATTTETGGTDSGNTVPESAESTQKLQVTNPQVADEDEEDSDFDELDDVLDDFSKPKAAPAAAPAPTATQSDPTTGIAPPDFDEDAFLKQLEKDMANMMANPGAAGPGAADAQDFQSAVDEGADAFAKQLEESGIPPGDFLKQLLADVMAEENGSAGAEGLAKDSTAASATAPPAGPADGEQPENFNDAIQRTIERMKQSGDRATEAATTGDGLDDDLIAQLLKAVEAGASGAGEDGDLTKMFMGMMEQLSNKEMLYEPMKELDGKFEPWIAKSKAEGTVPMEDMERYETQARVVKQIVLKFEEPGYSDEDAKCREYVWERMQEMQAAGSPPEELISNPLMGELGGAAGGAPGGVPDCPQQ</sequence>
<dbReference type="InterPro" id="IPR006708">
    <property type="entry name" value="Pex19"/>
</dbReference>
<dbReference type="STRING" id="104259.A0A0F7TKX5"/>
<feature type="compositionally biased region" description="Gly residues" evidence="1">
    <location>
        <begin position="364"/>
        <end position="374"/>
    </location>
</feature>
<feature type="compositionally biased region" description="Basic and acidic residues" evidence="1">
    <location>
        <begin position="107"/>
        <end position="116"/>
    </location>
</feature>